<dbReference type="AlphaFoldDB" id="B7WRK2"/>
<proteinExistence type="predicted"/>
<reference evidence="1 2" key="1">
    <citation type="journal article" date="2004" name="Appl. Environ. Microbiol.">
        <title>Mineralization of individual congeners of linear alkylbenzenesulfonate by defined pairs of heterotrophic bacteria.</title>
        <authorList>
            <person name="Schleheck D."/>
            <person name="Knepper T.P."/>
            <person name="Fischer K."/>
            <person name="Cook A.M."/>
        </authorList>
    </citation>
    <scope>NUCLEOTIDE SEQUENCE [LARGE SCALE GENOMIC DNA]</scope>
    <source>
        <strain evidence="2">DSM 14576 / KF-1</strain>
    </source>
</reference>
<comment type="caution">
    <text evidence="1">The sequence shown here is derived from an EMBL/GenBank/DDBJ whole genome shotgun (WGS) entry which is preliminary data.</text>
</comment>
<evidence type="ECO:0000313" key="2">
    <source>
        <dbReference type="Proteomes" id="UP000003039"/>
    </source>
</evidence>
<organism evidence="1 2">
    <name type="scientific">Comamonas testosteroni (strain DSM 14576 / KF-1)</name>
    <name type="common">Pseudomonas testosteroni</name>
    <dbReference type="NCBI Taxonomy" id="399795"/>
    <lineage>
        <taxon>Bacteria</taxon>
        <taxon>Pseudomonadati</taxon>
        <taxon>Pseudomonadota</taxon>
        <taxon>Betaproteobacteria</taxon>
        <taxon>Burkholderiales</taxon>
        <taxon>Comamonadaceae</taxon>
        <taxon>Comamonas</taxon>
    </lineage>
</organism>
<dbReference type="Proteomes" id="UP000003039">
    <property type="component" value="Unassembled WGS sequence"/>
</dbReference>
<sequence>MELFYPGNWQSTTIGQFIEAVDTCILWYNEKTYRGISGTFKPCGIWKDCERLLNASLQFVHLAFWVLLLKRL</sequence>
<accession>B7WRK2</accession>
<name>B7WRK2_COMTK</name>
<dbReference type="eggNOG" id="COG2801">
    <property type="taxonomic scope" value="Bacteria"/>
</dbReference>
<evidence type="ECO:0000313" key="1">
    <source>
        <dbReference type="EMBL" id="EED67187.1"/>
    </source>
</evidence>
<dbReference type="EMBL" id="AAUJ02000001">
    <property type="protein sequence ID" value="EED67187.1"/>
    <property type="molecule type" value="Genomic_DNA"/>
</dbReference>
<gene>
    <name evidence="1" type="ORF">CtesDRAFT_PD2133</name>
</gene>
<protein>
    <submittedName>
        <fullName evidence="1">Uncharacterized protein</fullName>
    </submittedName>
</protein>